<accession>A0ABV6ATV1</accession>
<evidence type="ECO:0000313" key="2">
    <source>
        <dbReference type="Proteomes" id="UP001589733"/>
    </source>
</evidence>
<protein>
    <recommendedName>
        <fullName evidence="3">Transposase IS701-like DDE domain-containing protein</fullName>
    </recommendedName>
</protein>
<keyword evidence="2" id="KW-1185">Reference proteome</keyword>
<evidence type="ECO:0008006" key="3">
    <source>
        <dbReference type="Google" id="ProtNLM"/>
    </source>
</evidence>
<organism evidence="1 2">
    <name type="scientific">Deinococcus oregonensis</name>
    <dbReference type="NCBI Taxonomy" id="1805970"/>
    <lineage>
        <taxon>Bacteria</taxon>
        <taxon>Thermotogati</taxon>
        <taxon>Deinococcota</taxon>
        <taxon>Deinococci</taxon>
        <taxon>Deinococcales</taxon>
        <taxon>Deinococcaceae</taxon>
        <taxon>Deinococcus</taxon>
    </lineage>
</organism>
<evidence type="ECO:0000313" key="1">
    <source>
        <dbReference type="EMBL" id="MFB9990928.1"/>
    </source>
</evidence>
<comment type="caution">
    <text evidence="1">The sequence shown here is derived from an EMBL/GenBank/DDBJ whole genome shotgun (WGS) entry which is preliminary data.</text>
</comment>
<dbReference type="Proteomes" id="UP001589733">
    <property type="component" value="Unassembled WGS sequence"/>
</dbReference>
<proteinExistence type="predicted"/>
<dbReference type="EMBL" id="JBHLYR010000010">
    <property type="protein sequence ID" value="MFB9990928.1"/>
    <property type="molecule type" value="Genomic_DNA"/>
</dbReference>
<dbReference type="RefSeq" id="WP_380005361.1">
    <property type="nucleotide sequence ID" value="NZ_JBHLYR010000010.1"/>
</dbReference>
<reference evidence="1 2" key="1">
    <citation type="submission" date="2024-09" db="EMBL/GenBank/DDBJ databases">
        <authorList>
            <person name="Sun Q."/>
            <person name="Mori K."/>
        </authorList>
    </citation>
    <scope>NUCLEOTIDE SEQUENCE [LARGE SCALE GENOMIC DNA]</scope>
    <source>
        <strain evidence="1 2">JCM 13503</strain>
    </source>
</reference>
<sequence length="267" mass="29391">MSLPRSSSLPPSIVTALLNRATSVSGIAPYSTVRKSTLCQRLAQQSFTTDQDFQRPPKNAPQGAFLAMDFVMVPHAGLEMEGLNFHDSGQARTPLGHQFTSAALVKFGADPTPLLERFKVSRLLETAAYPYRSATQEMIHTVTQCRAAGVSIAGVLLDGAFGRDEVVTFSHDTQIPVLVRAKRTMSVEVEGECLTLNALAQRFSPERCHLSAEVGWRVRRLPVSRDVGAFNVLIVWCKVHGEWSCFFLFSTFDAALTVRALLRAWGH</sequence>
<gene>
    <name evidence="1" type="ORF">ACFFLM_02885</name>
</gene>
<name>A0ABV6ATV1_9DEIO</name>